<dbReference type="SUPFAM" id="SSF52058">
    <property type="entry name" value="L domain-like"/>
    <property type="match status" value="1"/>
</dbReference>
<reference evidence="4 5" key="2">
    <citation type="submission" date="2024-07" db="EMBL/GenBank/DDBJ databases">
        <authorList>
            <person name="Akdeniz Z."/>
        </authorList>
    </citation>
    <scope>NUCLEOTIDE SEQUENCE [LARGE SCALE GENOMIC DNA]</scope>
</reference>
<evidence type="ECO:0000256" key="2">
    <source>
        <dbReference type="ARBA" id="ARBA00022737"/>
    </source>
</evidence>
<organism evidence="3">
    <name type="scientific">Hexamita inflata</name>
    <dbReference type="NCBI Taxonomy" id="28002"/>
    <lineage>
        <taxon>Eukaryota</taxon>
        <taxon>Metamonada</taxon>
        <taxon>Diplomonadida</taxon>
        <taxon>Hexamitidae</taxon>
        <taxon>Hexamitinae</taxon>
        <taxon>Hexamita</taxon>
    </lineage>
</organism>
<dbReference type="SMART" id="SM00365">
    <property type="entry name" value="LRR_SD22"/>
    <property type="match status" value="6"/>
</dbReference>
<protein>
    <submittedName>
        <fullName evidence="3">Uncharacterized protein</fullName>
    </submittedName>
</protein>
<dbReference type="InterPro" id="IPR025875">
    <property type="entry name" value="Leu-rich_rpt_4"/>
</dbReference>
<keyword evidence="1" id="KW-0433">Leucine-rich repeat</keyword>
<keyword evidence="2" id="KW-0677">Repeat</keyword>
<dbReference type="Pfam" id="PF12799">
    <property type="entry name" value="LRR_4"/>
    <property type="match status" value="2"/>
</dbReference>
<name>A0AA86NPT1_9EUKA</name>
<reference evidence="3" key="1">
    <citation type="submission" date="2023-06" db="EMBL/GenBank/DDBJ databases">
        <authorList>
            <person name="Kurt Z."/>
        </authorList>
    </citation>
    <scope>NUCLEOTIDE SEQUENCE</scope>
</reference>
<evidence type="ECO:0000313" key="3">
    <source>
        <dbReference type="EMBL" id="CAI9923339.1"/>
    </source>
</evidence>
<dbReference type="PROSITE" id="PS51450">
    <property type="entry name" value="LRR"/>
    <property type="match status" value="5"/>
</dbReference>
<evidence type="ECO:0000256" key="1">
    <source>
        <dbReference type="ARBA" id="ARBA00022614"/>
    </source>
</evidence>
<evidence type="ECO:0000313" key="4">
    <source>
        <dbReference type="EMBL" id="CAL5980595.1"/>
    </source>
</evidence>
<dbReference type="EMBL" id="CAXDID020000012">
    <property type="protein sequence ID" value="CAL5980595.1"/>
    <property type="molecule type" value="Genomic_DNA"/>
</dbReference>
<dbReference type="InterPro" id="IPR032675">
    <property type="entry name" value="LRR_dom_sf"/>
</dbReference>
<dbReference type="SMART" id="SM00369">
    <property type="entry name" value="LRR_TYP"/>
    <property type="match status" value="3"/>
</dbReference>
<proteinExistence type="predicted"/>
<gene>
    <name evidence="3" type="ORF">HINF_LOCUS10984</name>
    <name evidence="4" type="ORF">HINF_LOCUS6251</name>
</gene>
<keyword evidence="5" id="KW-1185">Reference proteome</keyword>
<accession>A0AA86NPT1</accession>
<dbReference type="EMBL" id="CATOUU010000279">
    <property type="protein sequence ID" value="CAI9923339.1"/>
    <property type="molecule type" value="Genomic_DNA"/>
</dbReference>
<dbReference type="InterPro" id="IPR003591">
    <property type="entry name" value="Leu-rich_rpt_typical-subtyp"/>
</dbReference>
<dbReference type="PANTHER" id="PTHR46652:SF3">
    <property type="entry name" value="LEUCINE-RICH REPEAT-CONTAINING PROTEIN 9"/>
    <property type="match status" value="1"/>
</dbReference>
<dbReference type="Gene3D" id="3.80.10.10">
    <property type="entry name" value="Ribonuclease Inhibitor"/>
    <property type="match status" value="2"/>
</dbReference>
<dbReference type="AlphaFoldDB" id="A0AA86NPT1"/>
<dbReference type="InterPro" id="IPR001611">
    <property type="entry name" value="Leu-rich_rpt"/>
</dbReference>
<dbReference type="PANTHER" id="PTHR46652">
    <property type="entry name" value="LEUCINE-RICH REPEAT AND IQ DOMAIN-CONTAINING PROTEIN 1-RELATED"/>
    <property type="match status" value="1"/>
</dbReference>
<sequence>MKVLHRILSIHNDQFLNQLSFISYFNLQTLDIKECHHISFNKLPKLDIKSLTATNCKMSNIHGIESFYKLQILNINNNQINNLQPLAELVDLIELYADNNCICDIYQLKQLKKLQSISLLNNKLTDTSPLSEMPLSLLYLSNNQISDISTMIKLNVQELKISRFDKEYNYALNTIMMMGNIDDVNEGVNEILANYEDVLISDISPLHKMTNLTILELGGNNIRNIRALSDLKNLTDLYLLFNIIDDIYPLKSLTKLRSLDLSFNRITSVYPLQYLKTLDRLWLQNNYIIDISQIKTVGFLDASHNMIKHSSVYQLGEQINAQSCKLLLRTKIDIIYSQTESKSNLNINQKRLKMNCCQTKQRANSLLSQITTSFIHFLQQTAFLLERQNDETNQ</sequence>
<comment type="caution">
    <text evidence="3">The sequence shown here is derived from an EMBL/GenBank/DDBJ whole genome shotgun (WGS) entry which is preliminary data.</text>
</comment>
<dbReference type="Proteomes" id="UP001642409">
    <property type="component" value="Unassembled WGS sequence"/>
</dbReference>
<dbReference type="InterPro" id="IPR050836">
    <property type="entry name" value="SDS22/Internalin_LRR"/>
</dbReference>
<evidence type="ECO:0000313" key="5">
    <source>
        <dbReference type="Proteomes" id="UP001642409"/>
    </source>
</evidence>